<gene>
    <name evidence="3" type="ORF">GGX14DRAFT_625078</name>
</gene>
<keyword evidence="1" id="KW-1133">Transmembrane helix</keyword>
<evidence type="ECO:0000313" key="3">
    <source>
        <dbReference type="EMBL" id="KAJ7210869.1"/>
    </source>
</evidence>
<comment type="caution">
    <text evidence="3">The sequence shown here is derived from an EMBL/GenBank/DDBJ whole genome shotgun (WGS) entry which is preliminary data.</text>
</comment>
<dbReference type="GO" id="GO:0030144">
    <property type="term" value="F:alpha-1,6-mannosylglycoprotein 6-beta-N-acetylglucosaminyltransferase activity"/>
    <property type="evidence" value="ECO:0007669"/>
    <property type="project" value="InterPro"/>
</dbReference>
<reference evidence="3" key="1">
    <citation type="submission" date="2023-03" db="EMBL/GenBank/DDBJ databases">
        <title>Massive genome expansion in bonnet fungi (Mycena s.s.) driven by repeated elements and novel gene families across ecological guilds.</title>
        <authorList>
            <consortium name="Lawrence Berkeley National Laboratory"/>
            <person name="Harder C.B."/>
            <person name="Miyauchi S."/>
            <person name="Viragh M."/>
            <person name="Kuo A."/>
            <person name="Thoen E."/>
            <person name="Andreopoulos B."/>
            <person name="Lu D."/>
            <person name="Skrede I."/>
            <person name="Drula E."/>
            <person name="Henrissat B."/>
            <person name="Morin E."/>
            <person name="Kohler A."/>
            <person name="Barry K."/>
            <person name="LaButti K."/>
            <person name="Morin E."/>
            <person name="Salamov A."/>
            <person name="Lipzen A."/>
            <person name="Mereny Z."/>
            <person name="Hegedus B."/>
            <person name="Baldrian P."/>
            <person name="Stursova M."/>
            <person name="Weitz H."/>
            <person name="Taylor A."/>
            <person name="Grigoriev I.V."/>
            <person name="Nagy L.G."/>
            <person name="Martin F."/>
            <person name="Kauserud H."/>
        </authorList>
    </citation>
    <scope>NUCLEOTIDE SEQUENCE</scope>
    <source>
        <strain evidence="3">9144</strain>
    </source>
</reference>
<keyword evidence="4" id="KW-1185">Reference proteome</keyword>
<proteinExistence type="predicted"/>
<keyword evidence="1" id="KW-0812">Transmembrane</keyword>
<dbReference type="AlphaFoldDB" id="A0AAD6VF83"/>
<name>A0AAD6VF83_9AGAR</name>
<evidence type="ECO:0000256" key="1">
    <source>
        <dbReference type="SAM" id="Phobius"/>
    </source>
</evidence>
<dbReference type="EMBL" id="JARJCW010000027">
    <property type="protein sequence ID" value="KAJ7210869.1"/>
    <property type="molecule type" value="Genomic_DNA"/>
</dbReference>
<organism evidence="3 4">
    <name type="scientific">Mycena pura</name>
    <dbReference type="NCBI Taxonomy" id="153505"/>
    <lineage>
        <taxon>Eukaryota</taxon>
        <taxon>Fungi</taxon>
        <taxon>Dikarya</taxon>
        <taxon>Basidiomycota</taxon>
        <taxon>Agaricomycotina</taxon>
        <taxon>Agaricomycetes</taxon>
        <taxon>Agaricomycetidae</taxon>
        <taxon>Agaricales</taxon>
        <taxon>Marasmiineae</taxon>
        <taxon>Mycenaceae</taxon>
        <taxon>Mycena</taxon>
    </lineage>
</organism>
<evidence type="ECO:0000313" key="4">
    <source>
        <dbReference type="Proteomes" id="UP001219525"/>
    </source>
</evidence>
<sequence>MKKRYQKLGLPRWYFVVGTSIVVLLGLAWAMLGVAWDEIAKDAFQRIKWTPWHLKLADARLRARQQSQYDLLKQNRWFLSSHLGRAHNLEAMDRLASCLNGTTWCPERPVILSSYIYIGFELEKMSPPGGEMIWFKSVLEMVENEGYIILHIHDYPIFADASRLVPDLVHMYWAEEKRVVSCVLDPRCIADYVPTIDGPDLSLDVPQEERGTIPHARLFATTWWGSYPKWWGHNIAFIADPDPNEWFSWNPLGTAWSLTPYDYPNNTFLPWSIENVCKLSPYTPHEERKDTVLIFAKHTRIFRDARIKPDFWNSDVVKALPFKFITTARVVDDIPVPEGLNSLGAMSPEDYDVLLGSVKAVVGIGSPNISPTVYSALCQGTPVVLPIYEEVETNELVTLYGLRYSQHPMAVALGRPYVHTYMGNNQTQLIEAVKQAMEVDLNTRFIPPKMQEPFVRKGVQHVLAIDFETRARDAIVANGRNVPAHRNHTRVHLLQKNDLKIIANGTRPRWTEDMLYGP</sequence>
<feature type="transmembrane region" description="Helical" evidence="1">
    <location>
        <begin position="12"/>
        <end position="36"/>
    </location>
</feature>
<dbReference type="Pfam" id="PF15024">
    <property type="entry name" value="Glyco_transf_18"/>
    <property type="match status" value="1"/>
</dbReference>
<dbReference type="InterPro" id="IPR026116">
    <property type="entry name" value="GT18_cat"/>
</dbReference>
<keyword evidence="1" id="KW-0472">Membrane</keyword>
<protein>
    <recommendedName>
        <fullName evidence="2">Glycosyltransferase family 18 catalytic domain-containing protein</fullName>
    </recommendedName>
</protein>
<feature type="domain" description="Glycosyltransferase family 18 catalytic" evidence="2">
    <location>
        <begin position="263"/>
        <end position="448"/>
    </location>
</feature>
<dbReference type="Proteomes" id="UP001219525">
    <property type="component" value="Unassembled WGS sequence"/>
</dbReference>
<accession>A0AAD6VF83</accession>
<evidence type="ECO:0000259" key="2">
    <source>
        <dbReference type="Pfam" id="PF15024"/>
    </source>
</evidence>